<organism evidence="1 2">
    <name type="scientific">Macrosiphum euphorbiae</name>
    <name type="common">potato aphid</name>
    <dbReference type="NCBI Taxonomy" id="13131"/>
    <lineage>
        <taxon>Eukaryota</taxon>
        <taxon>Metazoa</taxon>
        <taxon>Ecdysozoa</taxon>
        <taxon>Arthropoda</taxon>
        <taxon>Hexapoda</taxon>
        <taxon>Insecta</taxon>
        <taxon>Pterygota</taxon>
        <taxon>Neoptera</taxon>
        <taxon>Paraneoptera</taxon>
        <taxon>Hemiptera</taxon>
        <taxon>Sternorrhyncha</taxon>
        <taxon>Aphidomorpha</taxon>
        <taxon>Aphidoidea</taxon>
        <taxon>Aphididae</taxon>
        <taxon>Macrosiphini</taxon>
        <taxon>Macrosiphum</taxon>
    </lineage>
</organism>
<reference evidence="1 2" key="1">
    <citation type="submission" date="2023-01" db="EMBL/GenBank/DDBJ databases">
        <authorList>
            <person name="Whitehead M."/>
        </authorList>
    </citation>
    <scope>NUCLEOTIDE SEQUENCE [LARGE SCALE GENOMIC DNA]</scope>
</reference>
<sequence length="214" mass="24105">MTQRSLDTVKCTQQVYMDTVNIEKLEPSTSYMIEKSIAAFAGGKGVVPFFSIPTGEEDYLEFMKSLFFLSSKDTAMKASDCLVLYINIIRGSFMNLDKEIKRSLVDSGMECNMYDDDDTEDWILGWIPDLYTSEEYTSCEVDSATIRVNIGIYWNFITKRLTAANIEGWLKKRRGAYATACQIADDEEALLTLSPDLGFAGKVNQSMASLLMIE</sequence>
<comment type="caution">
    <text evidence="1">The sequence shown here is derived from an EMBL/GenBank/DDBJ whole genome shotgun (WGS) entry which is preliminary data.</text>
</comment>
<dbReference type="Proteomes" id="UP001160148">
    <property type="component" value="Unassembled WGS sequence"/>
</dbReference>
<proteinExistence type="predicted"/>
<keyword evidence="2" id="KW-1185">Reference proteome</keyword>
<evidence type="ECO:0000313" key="1">
    <source>
        <dbReference type="EMBL" id="CAI6367656.1"/>
    </source>
</evidence>
<accession>A0AAV0XJM5</accession>
<dbReference type="EMBL" id="CARXXK010000005">
    <property type="protein sequence ID" value="CAI6367656.1"/>
    <property type="molecule type" value="Genomic_DNA"/>
</dbReference>
<protein>
    <submittedName>
        <fullName evidence="1">Uncharacterized protein</fullName>
    </submittedName>
</protein>
<gene>
    <name evidence="1" type="ORF">MEUPH1_LOCUS22109</name>
</gene>
<evidence type="ECO:0000313" key="2">
    <source>
        <dbReference type="Proteomes" id="UP001160148"/>
    </source>
</evidence>
<dbReference type="AlphaFoldDB" id="A0AAV0XJM5"/>
<name>A0AAV0XJM5_9HEMI</name>